<dbReference type="Proteomes" id="UP000735302">
    <property type="component" value="Unassembled WGS sequence"/>
</dbReference>
<sequence length="195" mass="22505">MHCGIVGMISSLKVKAFVYWQCLRSVTPLYQSSCRLGFRQCMRRSPQEFVFSPKEHPEDKPLCVWLVMFEVVVVADLSLTRECFIYVVVYNCTHDKLIIALSRLETGKHRPTLEAAQLCNSRQDGQMSQLLCFSQLQIGQIISITRLASWFAWQQSVELYAWSCNGTRLSFKSNRAADKRPGCKTQRIARTRWKS</sequence>
<keyword evidence="2" id="KW-1185">Reference proteome</keyword>
<comment type="caution">
    <text evidence="1">The sequence shown here is derived from an EMBL/GenBank/DDBJ whole genome shotgun (WGS) entry which is preliminary data.</text>
</comment>
<organism evidence="1 2">
    <name type="scientific">Plakobranchus ocellatus</name>
    <dbReference type="NCBI Taxonomy" id="259542"/>
    <lineage>
        <taxon>Eukaryota</taxon>
        <taxon>Metazoa</taxon>
        <taxon>Spiralia</taxon>
        <taxon>Lophotrochozoa</taxon>
        <taxon>Mollusca</taxon>
        <taxon>Gastropoda</taxon>
        <taxon>Heterobranchia</taxon>
        <taxon>Euthyneura</taxon>
        <taxon>Panpulmonata</taxon>
        <taxon>Sacoglossa</taxon>
        <taxon>Placobranchoidea</taxon>
        <taxon>Plakobranchidae</taxon>
        <taxon>Plakobranchus</taxon>
    </lineage>
</organism>
<dbReference type="EMBL" id="BLXT01006874">
    <property type="protein sequence ID" value="GFO34089.1"/>
    <property type="molecule type" value="Genomic_DNA"/>
</dbReference>
<name>A0AAV4CQE7_9GAST</name>
<dbReference type="AlphaFoldDB" id="A0AAV4CQE7"/>
<evidence type="ECO:0000313" key="1">
    <source>
        <dbReference type="EMBL" id="GFO34089.1"/>
    </source>
</evidence>
<reference evidence="1 2" key="1">
    <citation type="journal article" date="2021" name="Elife">
        <title>Chloroplast acquisition without the gene transfer in kleptoplastic sea slugs, Plakobranchus ocellatus.</title>
        <authorList>
            <person name="Maeda T."/>
            <person name="Takahashi S."/>
            <person name="Yoshida T."/>
            <person name="Shimamura S."/>
            <person name="Takaki Y."/>
            <person name="Nagai Y."/>
            <person name="Toyoda A."/>
            <person name="Suzuki Y."/>
            <person name="Arimoto A."/>
            <person name="Ishii H."/>
            <person name="Satoh N."/>
            <person name="Nishiyama T."/>
            <person name="Hasebe M."/>
            <person name="Maruyama T."/>
            <person name="Minagawa J."/>
            <person name="Obokata J."/>
            <person name="Shigenobu S."/>
        </authorList>
    </citation>
    <scope>NUCLEOTIDE SEQUENCE [LARGE SCALE GENOMIC DNA]</scope>
</reference>
<evidence type="ECO:0000313" key="2">
    <source>
        <dbReference type="Proteomes" id="UP000735302"/>
    </source>
</evidence>
<proteinExistence type="predicted"/>
<protein>
    <submittedName>
        <fullName evidence="1">Uncharacterized protein</fullName>
    </submittedName>
</protein>
<gene>
    <name evidence="1" type="ORF">PoB_006059400</name>
</gene>
<accession>A0AAV4CQE7</accession>